<gene>
    <name evidence="2" type="ORF">PG999_004116</name>
</gene>
<name>A0AAW0R5D2_9PEZI</name>
<dbReference type="PANTHER" id="PTHR10491">
    <property type="entry name" value="DTDP-4-DEHYDRORHAMNOSE REDUCTASE"/>
    <property type="match status" value="1"/>
</dbReference>
<feature type="domain" description="NAD-dependent epimerase/dehydratase" evidence="1">
    <location>
        <begin position="14"/>
        <end position="149"/>
    </location>
</feature>
<dbReference type="PANTHER" id="PTHR10491:SF4">
    <property type="entry name" value="METHIONINE ADENOSYLTRANSFERASE 2 SUBUNIT BETA"/>
    <property type="match status" value="1"/>
</dbReference>
<dbReference type="Proteomes" id="UP001392437">
    <property type="component" value="Unassembled WGS sequence"/>
</dbReference>
<dbReference type="InterPro" id="IPR001509">
    <property type="entry name" value="Epimerase_deHydtase"/>
</dbReference>
<dbReference type="Gene3D" id="3.40.50.720">
    <property type="entry name" value="NAD(P)-binding Rossmann-like Domain"/>
    <property type="match status" value="1"/>
</dbReference>
<dbReference type="InterPro" id="IPR005913">
    <property type="entry name" value="dTDP_dehydrorham_reduct"/>
</dbReference>
<proteinExistence type="predicted"/>
<organism evidence="2 3">
    <name type="scientific">Apiospora kogelbergensis</name>
    <dbReference type="NCBI Taxonomy" id="1337665"/>
    <lineage>
        <taxon>Eukaryota</taxon>
        <taxon>Fungi</taxon>
        <taxon>Dikarya</taxon>
        <taxon>Ascomycota</taxon>
        <taxon>Pezizomycotina</taxon>
        <taxon>Sordariomycetes</taxon>
        <taxon>Xylariomycetidae</taxon>
        <taxon>Amphisphaeriales</taxon>
        <taxon>Apiosporaceae</taxon>
        <taxon>Apiospora</taxon>
    </lineage>
</organism>
<dbReference type="GO" id="GO:0048270">
    <property type="term" value="F:methionine adenosyltransferase regulator activity"/>
    <property type="evidence" value="ECO:0007669"/>
    <property type="project" value="TreeGrafter"/>
</dbReference>
<evidence type="ECO:0000313" key="2">
    <source>
        <dbReference type="EMBL" id="KAK8124198.1"/>
    </source>
</evidence>
<reference evidence="2 3" key="1">
    <citation type="submission" date="2023-01" db="EMBL/GenBank/DDBJ databases">
        <title>Analysis of 21 Apiospora genomes using comparative genomics revels a genus with tremendous synthesis potential of carbohydrate active enzymes and secondary metabolites.</title>
        <authorList>
            <person name="Sorensen T."/>
        </authorList>
    </citation>
    <scope>NUCLEOTIDE SEQUENCE [LARGE SCALE GENOMIC DNA]</scope>
    <source>
        <strain evidence="2 3">CBS 117206</strain>
    </source>
</reference>
<dbReference type="GO" id="GO:0006556">
    <property type="term" value="P:S-adenosylmethionine biosynthetic process"/>
    <property type="evidence" value="ECO:0007669"/>
    <property type="project" value="TreeGrafter"/>
</dbReference>
<dbReference type="GO" id="GO:0048269">
    <property type="term" value="C:methionine adenosyltransferase complex"/>
    <property type="evidence" value="ECO:0007669"/>
    <property type="project" value="TreeGrafter"/>
</dbReference>
<evidence type="ECO:0000313" key="3">
    <source>
        <dbReference type="Proteomes" id="UP001392437"/>
    </source>
</evidence>
<comment type="caution">
    <text evidence="2">The sequence shown here is derived from an EMBL/GenBank/DDBJ whole genome shotgun (WGS) entry which is preliminary data.</text>
</comment>
<protein>
    <recommendedName>
        <fullName evidence="1">NAD-dependent epimerase/dehydratase domain-containing protein</fullName>
    </recommendedName>
</protein>
<dbReference type="AlphaFoldDB" id="A0AAW0R5D2"/>
<evidence type="ECO:0000259" key="1">
    <source>
        <dbReference type="Pfam" id="PF01370"/>
    </source>
</evidence>
<sequence>MPSVIKPDVYLIFGNGWISSQIREILEAQGKTVIVSKTRTENREQVLTELNELNDRGVVHVFNCAGLRGTPNADWCEDHSIEVTRSNILGALNVADCCYLLGIHLTYFGSGCIYDQDADHPLDGTGFTEEEPPFYGGSMYSRSRLYAENVDNPYFSYPSSHMMYIADSRRLGMSIQVMRVYPNVLILRLRGPMAADLHPKNLLTRLMKYERLINIPSSVSVLSNLLPGAVLMASHGVTGVFNLVNPGPCTNNDIMERAREHIRPGLAWENFAVADMNRVLRAPRANVTLDAGKLVRQCRELGYEIKTSHEALDDMFLEMKKKGL</sequence>
<dbReference type="SUPFAM" id="SSF51735">
    <property type="entry name" value="NAD(P)-binding Rossmann-fold domains"/>
    <property type="match status" value="1"/>
</dbReference>
<dbReference type="Pfam" id="PF01370">
    <property type="entry name" value="Epimerase"/>
    <property type="match status" value="1"/>
</dbReference>
<keyword evidence="3" id="KW-1185">Reference proteome</keyword>
<dbReference type="EMBL" id="JAQQWP010000003">
    <property type="protein sequence ID" value="KAK8124198.1"/>
    <property type="molecule type" value="Genomic_DNA"/>
</dbReference>
<dbReference type="InterPro" id="IPR036291">
    <property type="entry name" value="NAD(P)-bd_dom_sf"/>
</dbReference>
<accession>A0AAW0R5D2</accession>